<gene>
    <name evidence="2" type="ORF">LOTGIDRAFT_161972</name>
</gene>
<organism evidence="2 3">
    <name type="scientific">Lottia gigantea</name>
    <name type="common">Giant owl limpet</name>
    <dbReference type="NCBI Taxonomy" id="225164"/>
    <lineage>
        <taxon>Eukaryota</taxon>
        <taxon>Metazoa</taxon>
        <taxon>Spiralia</taxon>
        <taxon>Lophotrochozoa</taxon>
        <taxon>Mollusca</taxon>
        <taxon>Gastropoda</taxon>
        <taxon>Patellogastropoda</taxon>
        <taxon>Lottioidea</taxon>
        <taxon>Lottiidae</taxon>
        <taxon>Lottia</taxon>
    </lineage>
</organism>
<keyword evidence="1" id="KW-0732">Signal</keyword>
<evidence type="ECO:0000256" key="1">
    <source>
        <dbReference type="SAM" id="SignalP"/>
    </source>
</evidence>
<evidence type="ECO:0000313" key="2">
    <source>
        <dbReference type="EMBL" id="ESO93400.1"/>
    </source>
</evidence>
<feature type="chain" id="PRO_5004717083" description="Galectin" evidence="1">
    <location>
        <begin position="17"/>
        <end position="224"/>
    </location>
</feature>
<dbReference type="RefSeq" id="XP_009056093.1">
    <property type="nucleotide sequence ID" value="XM_009057845.1"/>
</dbReference>
<dbReference type="HOGENOM" id="CLU_1236284_0_0_1"/>
<evidence type="ECO:0008006" key="4">
    <source>
        <dbReference type="Google" id="ProtNLM"/>
    </source>
</evidence>
<accession>V4AE60</accession>
<dbReference type="CTD" id="20238831"/>
<dbReference type="OrthoDB" id="6126324at2759"/>
<evidence type="ECO:0000313" key="3">
    <source>
        <dbReference type="Proteomes" id="UP000030746"/>
    </source>
</evidence>
<feature type="signal peptide" evidence="1">
    <location>
        <begin position="1"/>
        <end position="16"/>
    </location>
</feature>
<dbReference type="Proteomes" id="UP000030746">
    <property type="component" value="Unassembled WGS sequence"/>
</dbReference>
<protein>
    <recommendedName>
        <fullName evidence="4">Galectin</fullName>
    </recommendedName>
</protein>
<sequence>MLTLVLTVCVLGISYGAPTTALPTEKPTVTSKPPVQLANNQYLIEFEDFAFTNAWENDNARVPDRSGASSYKSLHLFKHEAITTDFCLPIEQDVSIRNIFFSNDGWVDILSVEIDGKPIGKFRSADESNWGRLWNEFNFTGPLGESQNLIQGRHEITIVVEDGDKYGVELDALKLEFSRPDVTKDLKCPEEAGEQAVLYGEGYLQYDENQTKNTKSGNNPNISI</sequence>
<dbReference type="GeneID" id="20238831"/>
<dbReference type="KEGG" id="lgi:LOTGIDRAFT_161972"/>
<dbReference type="Gene3D" id="2.60.120.260">
    <property type="entry name" value="Galactose-binding domain-like"/>
    <property type="match status" value="1"/>
</dbReference>
<proteinExistence type="predicted"/>
<name>V4AE60_LOTGI</name>
<dbReference type="EMBL" id="KB201931">
    <property type="protein sequence ID" value="ESO93400.1"/>
    <property type="molecule type" value="Genomic_DNA"/>
</dbReference>
<dbReference type="AlphaFoldDB" id="V4AE60"/>
<keyword evidence="3" id="KW-1185">Reference proteome</keyword>
<reference evidence="2 3" key="1">
    <citation type="journal article" date="2013" name="Nature">
        <title>Insights into bilaterian evolution from three spiralian genomes.</title>
        <authorList>
            <person name="Simakov O."/>
            <person name="Marletaz F."/>
            <person name="Cho S.J."/>
            <person name="Edsinger-Gonzales E."/>
            <person name="Havlak P."/>
            <person name="Hellsten U."/>
            <person name="Kuo D.H."/>
            <person name="Larsson T."/>
            <person name="Lv J."/>
            <person name="Arendt D."/>
            <person name="Savage R."/>
            <person name="Osoegawa K."/>
            <person name="de Jong P."/>
            <person name="Grimwood J."/>
            <person name="Chapman J.A."/>
            <person name="Shapiro H."/>
            <person name="Aerts A."/>
            <person name="Otillar R.P."/>
            <person name="Terry A.Y."/>
            <person name="Boore J.L."/>
            <person name="Grigoriev I.V."/>
            <person name="Lindberg D.R."/>
            <person name="Seaver E.C."/>
            <person name="Weisblat D.A."/>
            <person name="Putnam N.H."/>
            <person name="Rokhsar D.S."/>
        </authorList>
    </citation>
    <scope>NUCLEOTIDE SEQUENCE [LARGE SCALE GENOMIC DNA]</scope>
</reference>